<sequence>MKKAELNHFIEETSEQALKKLEEFFYSPDSVEEYISFLSQFYNYSPRNQLLIANQYKGAKAIAPYKKWQSLGAQVQKGEKAIKILVPSERKTFVRDIDNKKSVLPIKEATKEEKALMKKGEIKINKQLVFVKGSVFDIRQTDMPEDKYPQMIQQLRGEVTDYAKKIQCLNAIAEAYNIDVKESEDSIQGARGYYTETSTGDKKIILNKDNEQAENTRTMIHELSHALLHGKDKIIETPMTLGMKEEEFQAEMTALIVGSYMGLDNNDDSIQYIYGYAKNMSAEDKMMLMKNVQKLSSEMIKAINDKDDNDIYLEVNKYPNEVMIKPNKTKNNTFLRNDQLYTIQDANYFSKEMYSQFTPTLAHQENNKTNIIQGIPFSYAPQQTMLEQPTFYEYVKTYIVSQDPSSKSKVDRAIEKDSQSIKHAQNKKVIDIYTSDNQIER</sequence>
<evidence type="ECO:0000259" key="2">
    <source>
        <dbReference type="Pfam" id="PF08401"/>
    </source>
</evidence>
<reference evidence="3" key="1">
    <citation type="submission" date="2016-04" db="EMBL/GenBank/DDBJ databases">
        <title>Sequencing of conjugative plasmid pWBG637.</title>
        <authorList>
            <person name="Ramsay J.P."/>
        </authorList>
    </citation>
    <scope>NUCLEOTIDE SEQUENCE</scope>
    <source>
        <strain evidence="3">WBG1024</strain>
        <plasmid evidence="3">pWBG637</plasmid>
    </source>
</reference>
<feature type="domain" description="N-terminal" evidence="2">
    <location>
        <begin position="34"/>
        <end position="109"/>
    </location>
</feature>
<dbReference type="Pfam" id="PF06114">
    <property type="entry name" value="Peptidase_M78"/>
    <property type="match status" value="1"/>
</dbReference>
<dbReference type="RefSeq" id="WP_042742197.1">
    <property type="nucleotide sequence ID" value="NZ_AP024739.1"/>
</dbReference>
<dbReference type="InterPro" id="IPR013610">
    <property type="entry name" value="ArdC_N"/>
</dbReference>
<evidence type="ECO:0000313" key="3">
    <source>
        <dbReference type="EMBL" id="AOF44162.1"/>
    </source>
</evidence>
<feature type="domain" description="IrrE N-terminal-like" evidence="1">
    <location>
        <begin position="174"/>
        <end position="253"/>
    </location>
</feature>
<gene>
    <name evidence="3" type="ORF">pWBG637_00036</name>
</gene>
<accession>A0A1B3ISX0</accession>
<dbReference type="Pfam" id="PF08401">
    <property type="entry name" value="ArdcN"/>
    <property type="match status" value="1"/>
</dbReference>
<keyword evidence="3" id="KW-0614">Plasmid</keyword>
<evidence type="ECO:0000259" key="1">
    <source>
        <dbReference type="Pfam" id="PF06114"/>
    </source>
</evidence>
<dbReference type="EMBL" id="KX086582">
    <property type="protein sequence ID" value="AOF44162.1"/>
    <property type="molecule type" value="Genomic_DNA"/>
</dbReference>
<proteinExistence type="predicted"/>
<protein>
    <submittedName>
        <fullName evidence="3">Uncharacterized protein</fullName>
    </submittedName>
</protein>
<dbReference type="InterPro" id="IPR010359">
    <property type="entry name" value="IrrE_HExxH"/>
</dbReference>
<organism evidence="3">
    <name type="scientific">Staphylococcus aureus</name>
    <dbReference type="NCBI Taxonomy" id="1280"/>
    <lineage>
        <taxon>Bacteria</taxon>
        <taxon>Bacillati</taxon>
        <taxon>Bacillota</taxon>
        <taxon>Bacilli</taxon>
        <taxon>Bacillales</taxon>
        <taxon>Staphylococcaceae</taxon>
        <taxon>Staphylococcus</taxon>
    </lineage>
</organism>
<dbReference type="AlphaFoldDB" id="A0A1B3ISX0"/>
<dbReference type="GO" id="GO:0003697">
    <property type="term" value="F:single-stranded DNA binding"/>
    <property type="evidence" value="ECO:0007669"/>
    <property type="project" value="InterPro"/>
</dbReference>
<dbReference type="Gene3D" id="1.10.10.2910">
    <property type="match status" value="1"/>
</dbReference>
<name>A0A1B3ISX0_STAAU</name>
<geneLocation type="plasmid" evidence="3">
    <name>pWBG637</name>
</geneLocation>